<name>A0A088RSU9_LEIPA</name>
<evidence type="ECO:0000256" key="4">
    <source>
        <dbReference type="ARBA" id="ARBA00022691"/>
    </source>
</evidence>
<feature type="region of interest" description="Disordered" evidence="6">
    <location>
        <begin position="386"/>
        <end position="406"/>
    </location>
</feature>
<dbReference type="GO" id="GO:0032259">
    <property type="term" value="P:methylation"/>
    <property type="evidence" value="ECO:0007669"/>
    <property type="project" value="UniProtKB-KW"/>
</dbReference>
<accession>A0A088RSU9</accession>
<feature type="compositionally biased region" description="Low complexity" evidence="6">
    <location>
        <begin position="394"/>
        <end position="406"/>
    </location>
</feature>
<dbReference type="PANTHER" id="PTHR10629">
    <property type="entry name" value="CYTOSINE-SPECIFIC METHYLTRANSFERASE"/>
    <property type="match status" value="1"/>
</dbReference>
<evidence type="ECO:0000256" key="2">
    <source>
        <dbReference type="ARBA" id="ARBA00022603"/>
    </source>
</evidence>
<dbReference type="PROSITE" id="PS00095">
    <property type="entry name" value="C5_MTASE_2"/>
    <property type="match status" value="1"/>
</dbReference>
<dbReference type="Proteomes" id="UP000063063">
    <property type="component" value="Chromosome 25"/>
</dbReference>
<dbReference type="GO" id="GO:0003886">
    <property type="term" value="F:DNA (cytosine-5-)-methyltransferase activity"/>
    <property type="evidence" value="ECO:0007669"/>
    <property type="project" value="UniProtKB-EC"/>
</dbReference>
<dbReference type="Gene3D" id="3.40.50.150">
    <property type="entry name" value="Vaccinia Virus protein VP39"/>
    <property type="match status" value="1"/>
</dbReference>
<keyword evidence="4 5" id="KW-0949">S-adenosyl-L-methionine</keyword>
<dbReference type="InterPro" id="IPR001525">
    <property type="entry name" value="C5_MeTfrase"/>
</dbReference>
<dbReference type="GO" id="GO:0044027">
    <property type="term" value="P:negative regulation of gene expression via chromosomal CpG island methylation"/>
    <property type="evidence" value="ECO:0007669"/>
    <property type="project" value="TreeGrafter"/>
</dbReference>
<dbReference type="RefSeq" id="XP_010699692.1">
    <property type="nucleotide sequence ID" value="XM_010701390.1"/>
</dbReference>
<dbReference type="PRINTS" id="PR00105">
    <property type="entry name" value="C5METTRFRASE"/>
</dbReference>
<dbReference type="PANTHER" id="PTHR10629:SF52">
    <property type="entry name" value="DNA (CYTOSINE-5)-METHYLTRANSFERASE 1"/>
    <property type="match status" value="1"/>
</dbReference>
<evidence type="ECO:0000256" key="5">
    <source>
        <dbReference type="PROSITE-ProRule" id="PRU01016"/>
    </source>
</evidence>
<dbReference type="InterPro" id="IPR031303">
    <property type="entry name" value="C5_meth_CS"/>
</dbReference>
<dbReference type="Gene3D" id="3.90.120.10">
    <property type="entry name" value="DNA Methylase, subunit A, domain 2"/>
    <property type="match status" value="1"/>
</dbReference>
<dbReference type="OrthoDB" id="414133at2759"/>
<dbReference type="KEGG" id="lpan:LPMP_251220"/>
<dbReference type="InterPro" id="IPR029063">
    <property type="entry name" value="SAM-dependent_MTases_sf"/>
</dbReference>
<dbReference type="VEuPathDB" id="TriTrypDB:LPMP_251220"/>
<protein>
    <recommendedName>
        <fullName evidence="1">DNA (cytosine-5-)-methyltransferase</fullName>
        <ecNumber evidence="1">2.1.1.37</ecNumber>
    </recommendedName>
</protein>
<feature type="active site" evidence="5">
    <location>
        <position position="462"/>
    </location>
</feature>
<dbReference type="PROSITE" id="PS51679">
    <property type="entry name" value="SAM_MT_C5"/>
    <property type="match status" value="1"/>
</dbReference>
<comment type="similarity">
    <text evidence="5">Belongs to the class I-like SAM-binding methyltransferase superfamily. C5-methyltransferase family.</text>
</comment>
<dbReference type="GO" id="GO:0003677">
    <property type="term" value="F:DNA binding"/>
    <property type="evidence" value="ECO:0007669"/>
    <property type="project" value="TreeGrafter"/>
</dbReference>
<evidence type="ECO:0000256" key="3">
    <source>
        <dbReference type="ARBA" id="ARBA00022679"/>
    </source>
</evidence>
<dbReference type="EC" id="2.1.1.37" evidence="1"/>
<feature type="region of interest" description="Disordered" evidence="6">
    <location>
        <begin position="637"/>
        <end position="668"/>
    </location>
</feature>
<evidence type="ECO:0000313" key="8">
    <source>
        <dbReference type="Proteomes" id="UP000063063"/>
    </source>
</evidence>
<dbReference type="GO" id="GO:0005634">
    <property type="term" value="C:nucleus"/>
    <property type="evidence" value="ECO:0007669"/>
    <property type="project" value="TreeGrafter"/>
</dbReference>
<sequence>MASPTSYPSSYPAGIFVVRSKQQLAPLVARLRATRRLKPGRNVTEFDGEHFAELAEAPGSRLPVSAPAMHGGGTVNREEAQAGSANAEAACSLRGTVMYLRETTEAEAAELEMSTQAGKRRGLSGSDGITIPLPTSFSTSKLHSTSMRAAGSGATSERCVIITACDSVQGEEFLSLLRVPYGERAGARWPPYMAAHVVGTFAEAELRELLSPGESNGGSSTGTDGCGGNEWMESSVPVAYIRGIRRFHRVCCPVLAEMPSALAAMRRTALLQRHHRLVQCDEAAGDNTCPPPSLQGATPLLAAAHLQPSSSPPVGLSRDPDAACAPLFTFSELFCGIGMFRSGLERVGGRAAFAVDFAPPAQIVYALNHRCLHDCPAALQLPNATLNGPREDTGGSLTPSSSSSSGTRLTAAASAVACQHAETEGSSLDATACSVPPLVGNITEIPNAFFPTHDVLTGGFPCQSFAKAGDAAGLHAEKGWLFYEVVRVVAATQPTAFLLENVDHLIEVEAGAQLAEILARLRHPTSSLAAPTVEDVAVEYEVQYVVVDGGALTPQTRKRVYFFGFKVASALVPVREASLGYSLSPFTLPRADDGEARATAARVITDALQRIKVTSLDSPYRSVQELLVHPSTVNASRLAPQSRSMRDEPTGTSGGAKSPASSSAHSDLQLTHAQWEAVRRSRTYRQNPLWRLCDLQGRARTLLGSYRTSYQLYSEFVPSSPELTQDEVAAMLLEGMSLRPGGDAADARAGGPEGSAIPAPAPPPLRFFALRECARLQGIEDGFLLPHDTTQIPSSADAGAIPAAVLRQVPSGAVYKLIGNAVNPRVVACLGGAIASYLQERRC</sequence>
<organism evidence="7 8">
    <name type="scientific">Leishmania panamensis</name>
    <dbReference type="NCBI Taxonomy" id="5679"/>
    <lineage>
        <taxon>Eukaryota</taxon>
        <taxon>Discoba</taxon>
        <taxon>Euglenozoa</taxon>
        <taxon>Kinetoplastea</taxon>
        <taxon>Metakinetoplastina</taxon>
        <taxon>Trypanosomatida</taxon>
        <taxon>Trypanosomatidae</taxon>
        <taxon>Leishmaniinae</taxon>
        <taxon>Leishmania</taxon>
        <taxon>Leishmania guyanensis species complex</taxon>
    </lineage>
</organism>
<dbReference type="Pfam" id="PF00145">
    <property type="entry name" value="DNA_methylase"/>
    <property type="match status" value="2"/>
</dbReference>
<evidence type="ECO:0000256" key="6">
    <source>
        <dbReference type="SAM" id="MobiDB-lite"/>
    </source>
</evidence>
<dbReference type="SUPFAM" id="SSF53335">
    <property type="entry name" value="S-adenosyl-L-methionine-dependent methyltransferases"/>
    <property type="match status" value="1"/>
</dbReference>
<reference evidence="7 8" key="1">
    <citation type="journal article" date="2015" name="Sci. Rep.">
        <title>The genome of Leishmania panamensis: insights into genomics of the L. (Viannia) subgenus.</title>
        <authorList>
            <person name="Llanes A."/>
            <person name="Restrepo C.M."/>
            <person name="Vecchio G.D."/>
            <person name="Anguizola F.J."/>
            <person name="Lleonart R."/>
        </authorList>
    </citation>
    <scope>NUCLEOTIDE SEQUENCE [LARGE SCALE GENOMIC DNA]</scope>
    <source>
        <strain evidence="7 8">MHOM/PA/94/PSC-1</strain>
    </source>
</reference>
<dbReference type="VEuPathDB" id="TriTrypDB:LPAL13_250017900"/>
<gene>
    <name evidence="7" type="ORF">LPMP_251220</name>
</gene>
<dbReference type="GeneID" id="22575770"/>
<dbReference type="InterPro" id="IPR050390">
    <property type="entry name" value="C5-Methyltransferase"/>
</dbReference>
<evidence type="ECO:0000313" key="7">
    <source>
        <dbReference type="EMBL" id="AIN98985.1"/>
    </source>
</evidence>
<keyword evidence="8" id="KW-1185">Reference proteome</keyword>
<dbReference type="EMBL" id="CP009394">
    <property type="protein sequence ID" value="AIN98985.1"/>
    <property type="molecule type" value="Genomic_DNA"/>
</dbReference>
<keyword evidence="3 5" id="KW-0808">Transferase</keyword>
<dbReference type="eggNOG" id="KOG0919">
    <property type="taxonomic scope" value="Eukaryota"/>
</dbReference>
<dbReference type="AlphaFoldDB" id="A0A088RSU9"/>
<evidence type="ECO:0000256" key="1">
    <source>
        <dbReference type="ARBA" id="ARBA00011975"/>
    </source>
</evidence>
<keyword evidence="2 5" id="KW-0489">Methyltransferase</keyword>
<proteinExistence type="inferred from homology"/>
<feature type="compositionally biased region" description="Low complexity" evidence="6">
    <location>
        <begin position="655"/>
        <end position="666"/>
    </location>
</feature>